<dbReference type="Proteomes" id="UP000324222">
    <property type="component" value="Unassembled WGS sequence"/>
</dbReference>
<organism evidence="2 3">
    <name type="scientific">Portunus trituberculatus</name>
    <name type="common">Swimming crab</name>
    <name type="synonym">Neptunus trituberculatus</name>
    <dbReference type="NCBI Taxonomy" id="210409"/>
    <lineage>
        <taxon>Eukaryota</taxon>
        <taxon>Metazoa</taxon>
        <taxon>Ecdysozoa</taxon>
        <taxon>Arthropoda</taxon>
        <taxon>Crustacea</taxon>
        <taxon>Multicrustacea</taxon>
        <taxon>Malacostraca</taxon>
        <taxon>Eumalacostraca</taxon>
        <taxon>Eucarida</taxon>
        <taxon>Decapoda</taxon>
        <taxon>Pleocyemata</taxon>
        <taxon>Brachyura</taxon>
        <taxon>Eubrachyura</taxon>
        <taxon>Portunoidea</taxon>
        <taxon>Portunidae</taxon>
        <taxon>Portuninae</taxon>
        <taxon>Portunus</taxon>
    </lineage>
</organism>
<evidence type="ECO:0000256" key="1">
    <source>
        <dbReference type="SAM" id="MobiDB-lite"/>
    </source>
</evidence>
<name>A0A5B7EQ51_PORTR</name>
<comment type="caution">
    <text evidence="2">The sequence shown here is derived from an EMBL/GenBank/DDBJ whole genome shotgun (WGS) entry which is preliminary data.</text>
</comment>
<gene>
    <name evidence="2" type="ORF">E2C01_028486</name>
</gene>
<dbReference type="EMBL" id="VSRR010003194">
    <property type="protein sequence ID" value="MPC35073.1"/>
    <property type="molecule type" value="Genomic_DNA"/>
</dbReference>
<proteinExistence type="predicted"/>
<evidence type="ECO:0000313" key="3">
    <source>
        <dbReference type="Proteomes" id="UP000324222"/>
    </source>
</evidence>
<reference evidence="2 3" key="1">
    <citation type="submission" date="2019-05" db="EMBL/GenBank/DDBJ databases">
        <title>Another draft genome of Portunus trituberculatus and its Hox gene families provides insights of decapod evolution.</title>
        <authorList>
            <person name="Jeong J.-H."/>
            <person name="Song I."/>
            <person name="Kim S."/>
            <person name="Choi T."/>
            <person name="Kim D."/>
            <person name="Ryu S."/>
            <person name="Kim W."/>
        </authorList>
    </citation>
    <scope>NUCLEOTIDE SEQUENCE [LARGE SCALE GENOMIC DNA]</scope>
    <source>
        <tissue evidence="2">Muscle</tissue>
    </source>
</reference>
<feature type="compositionally biased region" description="Polar residues" evidence="1">
    <location>
        <begin position="59"/>
        <end position="69"/>
    </location>
</feature>
<sequence length="156" mass="16574">MAPPPGSITTQPPPPPPPTSNILHPPACFDATDHAQPSQPPLGHTSPHRRHRTSLRGASPSTNSTTTCWPSTVLTTATTTTTTNALLRCLSEDRLDVGRVVPALGHSSTSVASVEEALAEHLPDQLPVQRQEEACEVPLRAPRRPTKIVGAPRDIS</sequence>
<evidence type="ECO:0000313" key="2">
    <source>
        <dbReference type="EMBL" id="MPC35073.1"/>
    </source>
</evidence>
<feature type="compositionally biased region" description="Pro residues" evidence="1">
    <location>
        <begin position="1"/>
        <end position="19"/>
    </location>
</feature>
<accession>A0A5B7EQ51</accession>
<dbReference type="AlphaFoldDB" id="A0A5B7EQ51"/>
<keyword evidence="3" id="KW-1185">Reference proteome</keyword>
<protein>
    <submittedName>
        <fullName evidence="2">Uncharacterized protein</fullName>
    </submittedName>
</protein>
<feature type="region of interest" description="Disordered" evidence="1">
    <location>
        <begin position="1"/>
        <end position="69"/>
    </location>
</feature>